<protein>
    <submittedName>
        <fullName evidence="9">THAP domain-containing protein 1 A-like</fullName>
    </submittedName>
</protein>
<accession>A0A6J1Q2W2</accession>
<dbReference type="SUPFAM" id="SSF57716">
    <property type="entry name" value="Glucocorticoid receptor-like (DNA-binding domain)"/>
    <property type="match status" value="1"/>
</dbReference>
<dbReference type="InterPro" id="IPR006612">
    <property type="entry name" value="THAP_Znf"/>
</dbReference>
<keyword evidence="3" id="KW-0862">Zinc</keyword>
<dbReference type="RefSeq" id="XP_024875988.1">
    <property type="nucleotide sequence ID" value="XM_025020220.1"/>
</dbReference>
<dbReference type="SMART" id="SM00980">
    <property type="entry name" value="THAP"/>
    <property type="match status" value="1"/>
</dbReference>
<keyword evidence="1" id="KW-0479">Metal-binding</keyword>
<keyword evidence="4 5" id="KW-0238">DNA-binding</keyword>
<sequence>MPTCCIKHCTSRTSDKTKNLKFFGFPKEDVIRQQWLDACKRKETDIKVDTAMICSNHFDADCFIMEWTQPRLKNVPAKEMKRLRKNSIPTKMLIPEEEEEKKKRGKKRKRMPENGESK</sequence>
<dbReference type="PANTHER" id="PTHR46600:SF11">
    <property type="entry name" value="THAP DOMAIN-CONTAINING PROTEIN 10"/>
    <property type="match status" value="1"/>
</dbReference>
<feature type="region of interest" description="Disordered" evidence="6">
    <location>
        <begin position="83"/>
        <end position="118"/>
    </location>
</feature>
<keyword evidence="8" id="KW-1185">Reference proteome</keyword>
<evidence type="ECO:0000256" key="3">
    <source>
        <dbReference type="ARBA" id="ARBA00022833"/>
    </source>
</evidence>
<reference evidence="9" key="1">
    <citation type="submission" date="2025-08" db="UniProtKB">
        <authorList>
            <consortium name="RefSeq"/>
        </authorList>
    </citation>
    <scope>IDENTIFICATION</scope>
    <source>
        <tissue evidence="9">Whole body</tissue>
    </source>
</reference>
<name>A0A6J1Q2W2_9HYME</name>
<evidence type="ECO:0000256" key="4">
    <source>
        <dbReference type="ARBA" id="ARBA00023125"/>
    </source>
</evidence>
<evidence type="ECO:0000256" key="1">
    <source>
        <dbReference type="ARBA" id="ARBA00022723"/>
    </source>
</evidence>
<dbReference type="GeneID" id="112457282"/>
<dbReference type="GO" id="GO:0008270">
    <property type="term" value="F:zinc ion binding"/>
    <property type="evidence" value="ECO:0007669"/>
    <property type="project" value="UniProtKB-KW"/>
</dbReference>
<dbReference type="OrthoDB" id="7574697at2759"/>
<evidence type="ECO:0000256" key="2">
    <source>
        <dbReference type="ARBA" id="ARBA00022771"/>
    </source>
</evidence>
<dbReference type="GO" id="GO:0043565">
    <property type="term" value="F:sequence-specific DNA binding"/>
    <property type="evidence" value="ECO:0007669"/>
    <property type="project" value="InterPro"/>
</dbReference>
<keyword evidence="2 5" id="KW-0863">Zinc-finger</keyword>
<dbReference type="Proteomes" id="UP000504618">
    <property type="component" value="Unplaced"/>
</dbReference>
<evidence type="ECO:0000313" key="9">
    <source>
        <dbReference type="RefSeq" id="XP_024875988.1"/>
    </source>
</evidence>
<dbReference type="PROSITE" id="PS50950">
    <property type="entry name" value="ZF_THAP"/>
    <property type="match status" value="1"/>
</dbReference>
<evidence type="ECO:0000256" key="5">
    <source>
        <dbReference type="PROSITE-ProRule" id="PRU00309"/>
    </source>
</evidence>
<dbReference type="InterPro" id="IPR026516">
    <property type="entry name" value="THAP1/10"/>
</dbReference>
<dbReference type="SMART" id="SM00692">
    <property type="entry name" value="DM3"/>
    <property type="match status" value="1"/>
</dbReference>
<feature type="domain" description="THAP-type" evidence="7">
    <location>
        <begin position="1"/>
        <end position="92"/>
    </location>
</feature>
<proteinExistence type="predicted"/>
<evidence type="ECO:0000259" key="7">
    <source>
        <dbReference type="PROSITE" id="PS50950"/>
    </source>
</evidence>
<evidence type="ECO:0000313" key="8">
    <source>
        <dbReference type="Proteomes" id="UP000504618"/>
    </source>
</evidence>
<organism evidence="8 9">
    <name type="scientific">Temnothorax curvispinosus</name>
    <dbReference type="NCBI Taxonomy" id="300111"/>
    <lineage>
        <taxon>Eukaryota</taxon>
        <taxon>Metazoa</taxon>
        <taxon>Ecdysozoa</taxon>
        <taxon>Arthropoda</taxon>
        <taxon>Hexapoda</taxon>
        <taxon>Insecta</taxon>
        <taxon>Pterygota</taxon>
        <taxon>Neoptera</taxon>
        <taxon>Endopterygota</taxon>
        <taxon>Hymenoptera</taxon>
        <taxon>Apocrita</taxon>
        <taxon>Aculeata</taxon>
        <taxon>Formicoidea</taxon>
        <taxon>Formicidae</taxon>
        <taxon>Myrmicinae</taxon>
        <taxon>Temnothorax</taxon>
    </lineage>
</organism>
<dbReference type="InterPro" id="IPR038441">
    <property type="entry name" value="THAP_Znf_sf"/>
</dbReference>
<dbReference type="Pfam" id="PF05485">
    <property type="entry name" value="THAP"/>
    <property type="match status" value="1"/>
</dbReference>
<dbReference type="PANTHER" id="PTHR46600">
    <property type="entry name" value="THAP DOMAIN-CONTAINING"/>
    <property type="match status" value="1"/>
</dbReference>
<feature type="non-terminal residue" evidence="9">
    <location>
        <position position="118"/>
    </location>
</feature>
<dbReference type="AlphaFoldDB" id="A0A6J1Q2W2"/>
<dbReference type="Gene3D" id="6.20.210.20">
    <property type="entry name" value="THAP domain"/>
    <property type="match status" value="1"/>
</dbReference>
<gene>
    <name evidence="9" type="primary">LOC112457282</name>
</gene>
<evidence type="ECO:0000256" key="6">
    <source>
        <dbReference type="SAM" id="MobiDB-lite"/>
    </source>
</evidence>